<evidence type="ECO:0000256" key="2">
    <source>
        <dbReference type="ARBA" id="ARBA00022679"/>
    </source>
</evidence>
<dbReference type="PANTHER" id="PTHR11927:SF9">
    <property type="entry name" value="L-FUCOSYLTRANSFERASE"/>
    <property type="match status" value="1"/>
</dbReference>
<keyword evidence="3" id="KW-0812">Transmembrane</keyword>
<comment type="subcellular location">
    <subcellularLocation>
        <location evidence="3">Golgi apparatus</location>
        <location evidence="3">Golgi stack membrane</location>
        <topology evidence="3">Single-pass type II membrane protein</topology>
    </subcellularLocation>
</comment>
<keyword evidence="3" id="KW-0325">Glycoprotein</keyword>
<keyword evidence="2 3" id="KW-0808">Transferase</keyword>
<dbReference type="PANTHER" id="PTHR11927">
    <property type="entry name" value="GALACTOSIDE 2-L-FUCOSYLTRANSFERASE"/>
    <property type="match status" value="1"/>
</dbReference>
<comment type="caution">
    <text evidence="4">The sequence shown here is derived from an EMBL/GenBank/DDBJ whole genome shotgun (WGS) entry which is preliminary data.</text>
</comment>
<protein>
    <recommendedName>
        <fullName evidence="3">L-Fucosyltransferase</fullName>
        <ecNumber evidence="3">2.4.1.-</ecNumber>
    </recommendedName>
</protein>
<reference evidence="4" key="1">
    <citation type="journal article" date="2023" name="Mol. Biol. Evol.">
        <title>Third-Generation Sequencing Reveals the Adaptive Role of the Epigenome in Three Deep-Sea Polychaetes.</title>
        <authorList>
            <person name="Perez M."/>
            <person name="Aroh O."/>
            <person name="Sun Y."/>
            <person name="Lan Y."/>
            <person name="Juniper S.K."/>
            <person name="Young C.R."/>
            <person name="Angers B."/>
            <person name="Qian P.Y."/>
        </authorList>
    </citation>
    <scope>NUCLEOTIDE SEQUENCE</scope>
    <source>
        <strain evidence="4">R07B-5</strain>
    </source>
</reference>
<proteinExistence type="inferred from homology"/>
<keyword evidence="5" id="KW-1185">Reference proteome</keyword>
<keyword evidence="1 3" id="KW-0328">Glycosyltransferase</keyword>
<evidence type="ECO:0000313" key="4">
    <source>
        <dbReference type="EMBL" id="KAK2171817.1"/>
    </source>
</evidence>
<dbReference type="GO" id="GO:0032580">
    <property type="term" value="C:Golgi cisterna membrane"/>
    <property type="evidence" value="ECO:0007669"/>
    <property type="project" value="UniProtKB-SubCell"/>
</dbReference>
<accession>A0AAD9NIS3</accession>
<dbReference type="InterPro" id="IPR002516">
    <property type="entry name" value="Glyco_trans_11"/>
</dbReference>
<comment type="similarity">
    <text evidence="3">Belongs to the glycosyltransferase 11 family.</text>
</comment>
<dbReference type="EMBL" id="JAODUO010001023">
    <property type="protein sequence ID" value="KAK2171817.1"/>
    <property type="molecule type" value="Genomic_DNA"/>
</dbReference>
<dbReference type="Pfam" id="PF01531">
    <property type="entry name" value="Glyco_transf_11"/>
    <property type="match status" value="1"/>
</dbReference>
<dbReference type="GO" id="GO:0005975">
    <property type="term" value="P:carbohydrate metabolic process"/>
    <property type="evidence" value="ECO:0007669"/>
    <property type="project" value="InterPro"/>
</dbReference>
<evidence type="ECO:0000256" key="1">
    <source>
        <dbReference type="ARBA" id="ARBA00022676"/>
    </source>
</evidence>
<dbReference type="AlphaFoldDB" id="A0AAD9NIS3"/>
<dbReference type="Proteomes" id="UP001209878">
    <property type="component" value="Unassembled WGS sequence"/>
</dbReference>
<keyword evidence="3" id="KW-0333">Golgi apparatus</keyword>
<sequence>MVFTVRRRSAFVALLLVITWMYWMNRSSLTTTDNAAADTSVNIHLDGDISSTDESEYGFPLPDAQRPVVTMSSVRYLRLLERRGGTNYSAYLKSLGVVNSSDRTIVLRYRTNTSTLLESPSYPGNLSAVFAPSTGNAMRMYAALYGIARRNGMRHVISATNPLLPLFRLNATVVKRDRPGQDSVQFVADPNVYDRHTEYFDPRIDIELVGDFSDWKYYGHVMRDLMENHFRFRETIQRDAESFLRRSLRTFNLSPSDVAVIAVHIRRGEKTGILREKGGDRDSAPGKAYFRHAVAFFNRLFNNKTMYVVCSNDMAWAKVNFVVERPTAFSVGHSAGVDFAILSRCNHSIVTTGTFGQWSAYLAGGVTVHHAAGAPTDVPLDAAFRKVSSEEDPRHTWIALS</sequence>
<evidence type="ECO:0000256" key="3">
    <source>
        <dbReference type="RuleBase" id="RU363129"/>
    </source>
</evidence>
<dbReference type="GO" id="GO:0008107">
    <property type="term" value="F:galactoside 2-alpha-L-fucosyltransferase activity"/>
    <property type="evidence" value="ECO:0007669"/>
    <property type="project" value="InterPro"/>
</dbReference>
<dbReference type="CDD" id="cd11301">
    <property type="entry name" value="Fut1_Fut2_like"/>
    <property type="match status" value="1"/>
</dbReference>
<name>A0AAD9NIS3_RIDPI</name>
<keyword evidence="3" id="KW-0735">Signal-anchor</keyword>
<organism evidence="4 5">
    <name type="scientific">Ridgeia piscesae</name>
    <name type="common">Tubeworm</name>
    <dbReference type="NCBI Taxonomy" id="27915"/>
    <lineage>
        <taxon>Eukaryota</taxon>
        <taxon>Metazoa</taxon>
        <taxon>Spiralia</taxon>
        <taxon>Lophotrochozoa</taxon>
        <taxon>Annelida</taxon>
        <taxon>Polychaeta</taxon>
        <taxon>Sedentaria</taxon>
        <taxon>Canalipalpata</taxon>
        <taxon>Sabellida</taxon>
        <taxon>Siboglinidae</taxon>
        <taxon>Ridgeia</taxon>
    </lineage>
</organism>
<comment type="pathway">
    <text evidence="3">Protein modification; protein glycosylation.</text>
</comment>
<dbReference type="EC" id="2.4.1.-" evidence="3"/>
<gene>
    <name evidence="4" type="ORF">NP493_1018g00051</name>
</gene>
<evidence type="ECO:0000313" key="5">
    <source>
        <dbReference type="Proteomes" id="UP001209878"/>
    </source>
</evidence>